<protein>
    <submittedName>
        <fullName evidence="1">Uncharacterized protein</fullName>
    </submittedName>
</protein>
<gene>
    <name evidence="1" type="ORF">Cni_G03099</name>
</gene>
<name>A0AAQ3JSM2_9LILI</name>
<keyword evidence="2" id="KW-1185">Reference proteome</keyword>
<dbReference type="Proteomes" id="UP001327560">
    <property type="component" value="Chromosome 1"/>
</dbReference>
<dbReference type="PANTHER" id="PTHR34206:SF1">
    <property type="entry name" value="OS10G0390701 PROTEIN"/>
    <property type="match status" value="1"/>
</dbReference>
<dbReference type="PANTHER" id="PTHR34206">
    <property type="entry name" value="OS06G0193300 PROTEIN"/>
    <property type="match status" value="1"/>
</dbReference>
<evidence type="ECO:0000313" key="1">
    <source>
        <dbReference type="EMBL" id="WOK94397.1"/>
    </source>
</evidence>
<evidence type="ECO:0000313" key="2">
    <source>
        <dbReference type="Proteomes" id="UP001327560"/>
    </source>
</evidence>
<proteinExistence type="predicted"/>
<dbReference type="EMBL" id="CP136890">
    <property type="protein sequence ID" value="WOK94397.1"/>
    <property type="molecule type" value="Genomic_DNA"/>
</dbReference>
<dbReference type="AlphaFoldDB" id="A0AAQ3JSM2"/>
<sequence length="123" mass="14065">MEVRCLQPNTAFPRGQQKKIMMTPSLICCKQTSLKTSVSLSKTFMINKIYEDQVMGIVCYRDARGEIICEGCDEGPRHSHPSSSSNERPKYTYWSPGWLTGIVCEGYDEDLGVLQKQRRRINL</sequence>
<organism evidence="1 2">
    <name type="scientific">Canna indica</name>
    <name type="common">Indian-shot</name>
    <dbReference type="NCBI Taxonomy" id="4628"/>
    <lineage>
        <taxon>Eukaryota</taxon>
        <taxon>Viridiplantae</taxon>
        <taxon>Streptophyta</taxon>
        <taxon>Embryophyta</taxon>
        <taxon>Tracheophyta</taxon>
        <taxon>Spermatophyta</taxon>
        <taxon>Magnoliopsida</taxon>
        <taxon>Liliopsida</taxon>
        <taxon>Zingiberales</taxon>
        <taxon>Cannaceae</taxon>
        <taxon>Canna</taxon>
    </lineage>
</organism>
<reference evidence="1 2" key="1">
    <citation type="submission" date="2023-10" db="EMBL/GenBank/DDBJ databases">
        <title>Chromosome-scale genome assembly provides insights into flower coloration mechanisms of Canna indica.</title>
        <authorList>
            <person name="Li C."/>
        </authorList>
    </citation>
    <scope>NUCLEOTIDE SEQUENCE [LARGE SCALE GENOMIC DNA]</scope>
    <source>
        <tissue evidence="1">Flower</tissue>
    </source>
</reference>
<accession>A0AAQ3JSM2</accession>